<protein>
    <submittedName>
        <fullName evidence="1">Uncharacterized protein</fullName>
    </submittedName>
</protein>
<gene>
    <name evidence="1" type="ORF">PAXRUDRAFT_121919</name>
</gene>
<accession>A0A0D0D8L7</accession>
<dbReference type="Proteomes" id="UP000054538">
    <property type="component" value="Unassembled WGS sequence"/>
</dbReference>
<reference evidence="2" key="2">
    <citation type="submission" date="2015-01" db="EMBL/GenBank/DDBJ databases">
        <title>Evolutionary Origins and Diversification of the Mycorrhizal Mutualists.</title>
        <authorList>
            <consortium name="DOE Joint Genome Institute"/>
            <consortium name="Mycorrhizal Genomics Consortium"/>
            <person name="Kohler A."/>
            <person name="Kuo A."/>
            <person name="Nagy L.G."/>
            <person name="Floudas D."/>
            <person name="Copeland A."/>
            <person name="Barry K.W."/>
            <person name="Cichocki N."/>
            <person name="Veneault-Fourrey C."/>
            <person name="LaButti K."/>
            <person name="Lindquist E.A."/>
            <person name="Lipzen A."/>
            <person name="Lundell T."/>
            <person name="Morin E."/>
            <person name="Murat C."/>
            <person name="Riley R."/>
            <person name="Ohm R."/>
            <person name="Sun H."/>
            <person name="Tunlid A."/>
            <person name="Henrissat B."/>
            <person name="Grigoriev I.V."/>
            <person name="Hibbett D.S."/>
            <person name="Martin F."/>
        </authorList>
    </citation>
    <scope>NUCLEOTIDE SEQUENCE [LARGE SCALE GENOMIC DNA]</scope>
    <source>
        <strain evidence="2">Ve08.2h10</strain>
    </source>
</reference>
<dbReference type="OrthoDB" id="10496581at2759"/>
<reference evidence="1 2" key="1">
    <citation type="submission" date="2014-04" db="EMBL/GenBank/DDBJ databases">
        <authorList>
            <consortium name="DOE Joint Genome Institute"/>
            <person name="Kuo A."/>
            <person name="Kohler A."/>
            <person name="Jargeat P."/>
            <person name="Nagy L.G."/>
            <person name="Floudas D."/>
            <person name="Copeland A."/>
            <person name="Barry K.W."/>
            <person name="Cichocki N."/>
            <person name="Veneault-Fourrey C."/>
            <person name="LaButti K."/>
            <person name="Lindquist E.A."/>
            <person name="Lipzen A."/>
            <person name="Lundell T."/>
            <person name="Morin E."/>
            <person name="Murat C."/>
            <person name="Sun H."/>
            <person name="Tunlid A."/>
            <person name="Henrissat B."/>
            <person name="Grigoriev I.V."/>
            <person name="Hibbett D.S."/>
            <person name="Martin F."/>
            <person name="Nordberg H.P."/>
            <person name="Cantor M.N."/>
            <person name="Hua S.X."/>
        </authorList>
    </citation>
    <scope>NUCLEOTIDE SEQUENCE [LARGE SCALE GENOMIC DNA]</scope>
    <source>
        <strain evidence="1 2">Ve08.2h10</strain>
    </source>
</reference>
<sequence length="88" mass="9406">ITMVHVTAASAAAVTAYCLSPQLDREKTVETLQKFSLPPPNRLLSMKTFLTLVAVTYLSAYIPVGVHAECAICPDHLASGPWLSSSCT</sequence>
<proteinExistence type="predicted"/>
<feature type="non-terminal residue" evidence="1">
    <location>
        <position position="1"/>
    </location>
</feature>
<dbReference type="InParanoid" id="A0A0D0D8L7"/>
<evidence type="ECO:0000313" key="2">
    <source>
        <dbReference type="Proteomes" id="UP000054538"/>
    </source>
</evidence>
<feature type="non-terminal residue" evidence="1">
    <location>
        <position position="88"/>
    </location>
</feature>
<name>A0A0D0D8L7_9AGAM</name>
<dbReference type="AlphaFoldDB" id="A0A0D0D8L7"/>
<keyword evidence="2" id="KW-1185">Reference proteome</keyword>
<dbReference type="HOGENOM" id="CLU_166291_0_0_1"/>
<organism evidence="1 2">
    <name type="scientific">Paxillus rubicundulus Ve08.2h10</name>
    <dbReference type="NCBI Taxonomy" id="930991"/>
    <lineage>
        <taxon>Eukaryota</taxon>
        <taxon>Fungi</taxon>
        <taxon>Dikarya</taxon>
        <taxon>Basidiomycota</taxon>
        <taxon>Agaricomycotina</taxon>
        <taxon>Agaricomycetes</taxon>
        <taxon>Agaricomycetidae</taxon>
        <taxon>Boletales</taxon>
        <taxon>Paxilineae</taxon>
        <taxon>Paxillaceae</taxon>
        <taxon>Paxillus</taxon>
    </lineage>
</organism>
<evidence type="ECO:0000313" key="1">
    <source>
        <dbReference type="EMBL" id="KIK80081.1"/>
    </source>
</evidence>
<dbReference type="EMBL" id="KN826106">
    <property type="protein sequence ID" value="KIK80081.1"/>
    <property type="molecule type" value="Genomic_DNA"/>
</dbReference>